<reference evidence="4" key="1">
    <citation type="submission" date="2016-07" db="EMBL/GenBank/DDBJ databases">
        <authorList>
            <person name="Florea S."/>
            <person name="Webb J.S."/>
            <person name="Jaromczyk J."/>
            <person name="Schardl C.L."/>
        </authorList>
    </citation>
    <scope>NUCLEOTIDE SEQUENCE [LARGE SCALE GENOMIC DNA]</scope>
    <source>
        <strain evidence="4">KCTC 42131</strain>
    </source>
</reference>
<dbReference type="PANTHER" id="PTHR30327">
    <property type="entry name" value="UNCHARACTERIZED PROTEIN YQGE"/>
    <property type="match status" value="1"/>
</dbReference>
<evidence type="ECO:0000256" key="2">
    <source>
        <dbReference type="HAMAP-Rule" id="MF_00758"/>
    </source>
</evidence>
<gene>
    <name evidence="3" type="ORF">PHACT_07190</name>
</gene>
<dbReference type="InterPro" id="IPR003774">
    <property type="entry name" value="AlgH-like"/>
</dbReference>
<dbReference type="Gene3D" id="3.40.1740.10">
    <property type="entry name" value="VC0467-like"/>
    <property type="match status" value="1"/>
</dbReference>
<proteinExistence type="inferred from homology"/>
<dbReference type="NCBIfam" id="NF001266">
    <property type="entry name" value="PRK00228.1-1"/>
    <property type="match status" value="1"/>
</dbReference>
<evidence type="ECO:0000313" key="4">
    <source>
        <dbReference type="Proteomes" id="UP000175669"/>
    </source>
</evidence>
<dbReference type="HAMAP" id="MF_00758">
    <property type="entry name" value="UPF0301"/>
    <property type="match status" value="1"/>
</dbReference>
<comment type="caution">
    <text evidence="3">The sequence shown here is derived from an EMBL/GenBank/DDBJ whole genome shotgun (WGS) entry which is preliminary data.</text>
</comment>
<dbReference type="SUPFAM" id="SSF143456">
    <property type="entry name" value="VC0467-like"/>
    <property type="match status" value="1"/>
</dbReference>
<accession>A0A1E8CNY5</accession>
<organism evidence="3 4">
    <name type="scientific">Pseudohongiella acticola</name>
    <dbReference type="NCBI Taxonomy" id="1524254"/>
    <lineage>
        <taxon>Bacteria</taxon>
        <taxon>Pseudomonadati</taxon>
        <taxon>Pseudomonadota</taxon>
        <taxon>Gammaproteobacteria</taxon>
        <taxon>Pseudomonadales</taxon>
        <taxon>Pseudohongiellaceae</taxon>
        <taxon>Pseudohongiella</taxon>
    </lineage>
</organism>
<evidence type="ECO:0000313" key="3">
    <source>
        <dbReference type="EMBL" id="OFE13995.1"/>
    </source>
</evidence>
<keyword evidence="4" id="KW-1185">Reference proteome</keyword>
<dbReference type="AlphaFoldDB" id="A0A1E8CNY5"/>
<name>A0A1E8CNY5_9GAMM</name>
<evidence type="ECO:0000256" key="1">
    <source>
        <dbReference type="ARBA" id="ARBA00009600"/>
    </source>
</evidence>
<comment type="similarity">
    <text evidence="1 2">Belongs to the UPF0301 (AlgH) family.</text>
</comment>
<protein>
    <recommendedName>
        <fullName evidence="2">UPF0301 protein PHACT_07190</fullName>
    </recommendedName>
</protein>
<dbReference type="Pfam" id="PF02622">
    <property type="entry name" value="DUF179"/>
    <property type="match status" value="1"/>
</dbReference>
<dbReference type="PANTHER" id="PTHR30327:SF1">
    <property type="entry name" value="UPF0301 PROTEIN YQGE"/>
    <property type="match status" value="1"/>
</dbReference>
<dbReference type="STRING" id="1524254.PHACT_07190"/>
<dbReference type="GO" id="GO:0005829">
    <property type="term" value="C:cytosol"/>
    <property type="evidence" value="ECO:0007669"/>
    <property type="project" value="TreeGrafter"/>
</dbReference>
<dbReference type="Proteomes" id="UP000175669">
    <property type="component" value="Unassembled WGS sequence"/>
</dbReference>
<sequence length="176" mass="19085">MPHLKDPNFNGSVTYLWKHDNEGALGLVINRPSKLMIPDLMDELGITIKEDFLARLQDSSILTGGPVERNKGFILHEAGTEWDYTLAVNDDISLSMSRDILQEIADGGGPSRYLVTLGCAGWDAGQLEQEVSDNVWLTVPANNELLFSTDYDNKAAEAAAILGVSLSQLASLAGHS</sequence>
<dbReference type="EMBL" id="MASR01000001">
    <property type="protein sequence ID" value="OFE13995.1"/>
    <property type="molecule type" value="Genomic_DNA"/>
</dbReference>